<evidence type="ECO:0000313" key="2">
    <source>
        <dbReference type="Proteomes" id="UP000054630"/>
    </source>
</evidence>
<dbReference type="AlphaFoldDB" id="A0A0V0SL72"/>
<accession>A0A0V0SL72</accession>
<keyword evidence="2" id="KW-1185">Reference proteome</keyword>
<proteinExistence type="predicted"/>
<reference evidence="1 2" key="1">
    <citation type="submission" date="2015-01" db="EMBL/GenBank/DDBJ databases">
        <title>Evolution of Trichinella species and genotypes.</title>
        <authorList>
            <person name="Korhonen P.K."/>
            <person name="Edoardo P."/>
            <person name="Giuseppe L.R."/>
            <person name="Gasser R.B."/>
        </authorList>
    </citation>
    <scope>NUCLEOTIDE SEQUENCE [LARGE SCALE GENOMIC DNA]</scope>
    <source>
        <strain evidence="1">ISS37</strain>
    </source>
</reference>
<comment type="caution">
    <text evidence="1">The sequence shown here is derived from an EMBL/GenBank/DDBJ whole genome shotgun (WGS) entry which is preliminary data.</text>
</comment>
<sequence>MTVLQRIPLPAMITVLKILIANNHASLQQITSAPVYKLAVIEKAVQLQQRFSVSNILYWVQI</sequence>
<organism evidence="1 2">
    <name type="scientific">Trichinella nelsoni</name>
    <dbReference type="NCBI Taxonomy" id="6336"/>
    <lineage>
        <taxon>Eukaryota</taxon>
        <taxon>Metazoa</taxon>
        <taxon>Ecdysozoa</taxon>
        <taxon>Nematoda</taxon>
        <taxon>Enoplea</taxon>
        <taxon>Dorylaimia</taxon>
        <taxon>Trichinellida</taxon>
        <taxon>Trichinellidae</taxon>
        <taxon>Trichinella</taxon>
    </lineage>
</organism>
<name>A0A0V0SL72_9BILA</name>
<evidence type="ECO:0000313" key="1">
    <source>
        <dbReference type="EMBL" id="KRX27430.1"/>
    </source>
</evidence>
<dbReference type="EMBL" id="JYDL01000003">
    <property type="protein sequence ID" value="KRX27430.1"/>
    <property type="molecule type" value="Genomic_DNA"/>
</dbReference>
<dbReference type="Proteomes" id="UP000054630">
    <property type="component" value="Unassembled WGS sequence"/>
</dbReference>
<gene>
    <name evidence="1" type="ORF">T07_400</name>
</gene>
<protein>
    <submittedName>
        <fullName evidence="1">Uncharacterized protein</fullName>
    </submittedName>
</protein>